<feature type="coiled-coil region" evidence="1">
    <location>
        <begin position="52"/>
        <end position="115"/>
    </location>
</feature>
<accession>A0A0R0LRP2</accession>
<organism evidence="2 3">
    <name type="scientific">Pseudoloma neurophilia</name>
    <dbReference type="NCBI Taxonomy" id="146866"/>
    <lineage>
        <taxon>Eukaryota</taxon>
        <taxon>Fungi</taxon>
        <taxon>Fungi incertae sedis</taxon>
        <taxon>Microsporidia</taxon>
        <taxon>Pseudoloma</taxon>
    </lineage>
</organism>
<sequence>MARNTQKEYVKTELLEQGIPLATIEDAMKKTESIDLDVLLQYIDERRFKKEQEIESREEREKRRKIAELEEKKRRMKQDIIYKKQILDKIAADREEALKERKRELEAMNEETVSEKSVKILPKANECDIQVFDLETGRNYNFVLDKNLSIMDLFQEIEKESGLKDFEVLEGDLLIEDDRRTLDEHGFFPYATLTVKLPE</sequence>
<evidence type="ECO:0000256" key="1">
    <source>
        <dbReference type="SAM" id="Coils"/>
    </source>
</evidence>
<dbReference type="Proteomes" id="UP000051530">
    <property type="component" value="Unassembled WGS sequence"/>
</dbReference>
<protein>
    <submittedName>
        <fullName evidence="2">Uncharacterized protein</fullName>
    </submittedName>
</protein>
<dbReference type="EMBL" id="LGUB01001157">
    <property type="protein sequence ID" value="KRH92156.1"/>
    <property type="molecule type" value="Genomic_DNA"/>
</dbReference>
<reference evidence="2 3" key="1">
    <citation type="submission" date="2015-07" db="EMBL/GenBank/DDBJ databases">
        <title>The genome of Pseudoloma neurophilia, a relevant intracellular parasite of the zebrafish.</title>
        <authorList>
            <person name="Ndikumana S."/>
            <person name="Pelin A."/>
            <person name="Sanders J."/>
            <person name="Corradi N."/>
        </authorList>
    </citation>
    <scope>NUCLEOTIDE SEQUENCE [LARGE SCALE GENOMIC DNA]</scope>
    <source>
        <strain evidence="2 3">MK1</strain>
    </source>
</reference>
<comment type="caution">
    <text evidence="2">The sequence shown here is derived from an EMBL/GenBank/DDBJ whole genome shotgun (WGS) entry which is preliminary data.</text>
</comment>
<evidence type="ECO:0000313" key="2">
    <source>
        <dbReference type="EMBL" id="KRH92156.1"/>
    </source>
</evidence>
<dbReference type="VEuPathDB" id="MicrosporidiaDB:M153_10711000278"/>
<keyword evidence="1" id="KW-0175">Coiled coil</keyword>
<dbReference type="OrthoDB" id="2194424at2759"/>
<dbReference type="AlphaFoldDB" id="A0A0R0LRP2"/>
<name>A0A0R0LRP2_9MICR</name>
<evidence type="ECO:0000313" key="3">
    <source>
        <dbReference type="Proteomes" id="UP000051530"/>
    </source>
</evidence>
<gene>
    <name evidence="2" type="ORF">M153_10711000278</name>
</gene>
<keyword evidence="3" id="KW-1185">Reference proteome</keyword>
<proteinExistence type="predicted"/>